<dbReference type="Gene3D" id="3.40.50.12780">
    <property type="entry name" value="N-terminal domain of ligase-like"/>
    <property type="match status" value="1"/>
</dbReference>
<dbReference type="GO" id="GO:0008756">
    <property type="term" value="F:o-succinylbenzoate-CoA ligase activity"/>
    <property type="evidence" value="ECO:0007669"/>
    <property type="project" value="UniProtKB-EC"/>
</dbReference>
<keyword evidence="3" id="KW-0436">Ligase</keyword>
<dbReference type="EC" id="6.2.1.26" evidence="3"/>
<protein>
    <submittedName>
        <fullName evidence="3">O-succinylbenzoate--CoA ligase</fullName>
        <ecNumber evidence="3">6.2.1.26</ecNumber>
    </submittedName>
</protein>
<organism evidence="3 4">
    <name type="scientific">Sphingobium chlorophenolicum</name>
    <dbReference type="NCBI Taxonomy" id="46429"/>
    <lineage>
        <taxon>Bacteria</taxon>
        <taxon>Pseudomonadati</taxon>
        <taxon>Pseudomonadota</taxon>
        <taxon>Alphaproteobacteria</taxon>
        <taxon>Sphingomonadales</taxon>
        <taxon>Sphingomonadaceae</taxon>
        <taxon>Sphingobium</taxon>
    </lineage>
</organism>
<dbReference type="PATRIC" id="fig|46429.4.peg.2971"/>
<dbReference type="InterPro" id="IPR000873">
    <property type="entry name" value="AMP-dep_synth/lig_dom"/>
</dbReference>
<dbReference type="SUPFAM" id="SSF56801">
    <property type="entry name" value="Acetyl-CoA synthetase-like"/>
    <property type="match status" value="1"/>
</dbReference>
<dbReference type="PANTHER" id="PTHR43201">
    <property type="entry name" value="ACYL-COA SYNTHETASE"/>
    <property type="match status" value="1"/>
</dbReference>
<dbReference type="AlphaFoldDB" id="A0A081RC02"/>
<feature type="domain" description="AMP-binding enzyme C-terminal" evidence="2">
    <location>
        <begin position="420"/>
        <end position="496"/>
    </location>
</feature>
<sequence>MAAVMDDVRTGFDSLAGAVEGAAQARPECVAIVEKDRKATWSQLRDRVAAMAADLHGRGFLPGDRVALLAGVGASNLEVAAALSWAGLVAIPLNFRLSLPELTQAVRTAAATAVLYEPAYRDQAESIAQMQEDILAIDMSDLSTDGQAATRHDWRPGELALILFTGGTTGAPKGVMHSADALMVQGRNVQNCLSYDADTVALHSQPAFHIAGVNQLTALTLAAARIVFRADAGPPAVYQEIAANGVNSIGAVPTTLAMLLASPDRDDALLARLQSVVYGAAPISEKLLRDVRAAMPHARLCQLYGLTESGPISALLPEHHMLDDPDILRSAGKPRSHVEVRIAGPDGAPAGPDVVGEVMLRGHGVTSGYWQDPERTGELFTDGWMHTGDAGFIDGKGFLTIVDRYKDMIVTGGENVYSGEVENIIAAFPGVAACAVYGVPDDFWGEIVTAAVVAKPGAQIDPDALIAHCRAHIAGYKCPKAITVRDTPLPLSTLGKVLKHVLRAEAIAARQAAA</sequence>
<dbReference type="InterPro" id="IPR020845">
    <property type="entry name" value="AMP-binding_CS"/>
</dbReference>
<dbReference type="InterPro" id="IPR025110">
    <property type="entry name" value="AMP-bd_C"/>
</dbReference>
<dbReference type="GO" id="GO:0031956">
    <property type="term" value="F:medium-chain fatty acid-CoA ligase activity"/>
    <property type="evidence" value="ECO:0007669"/>
    <property type="project" value="TreeGrafter"/>
</dbReference>
<name>A0A081RC02_SPHCR</name>
<feature type="domain" description="AMP-dependent synthetase/ligase" evidence="1">
    <location>
        <begin position="21"/>
        <end position="370"/>
    </location>
</feature>
<dbReference type="InterPro" id="IPR045851">
    <property type="entry name" value="AMP-bd_C_sf"/>
</dbReference>
<dbReference type="Gene3D" id="3.30.300.30">
    <property type="match status" value="1"/>
</dbReference>
<dbReference type="InterPro" id="IPR042099">
    <property type="entry name" value="ANL_N_sf"/>
</dbReference>
<comment type="caution">
    <text evidence="3">The sequence shown here is derived from an EMBL/GenBank/DDBJ whole genome shotgun (WGS) entry which is preliminary data.</text>
</comment>
<evidence type="ECO:0000313" key="4">
    <source>
        <dbReference type="Proteomes" id="UP000028411"/>
    </source>
</evidence>
<evidence type="ECO:0000259" key="2">
    <source>
        <dbReference type="Pfam" id="PF13193"/>
    </source>
</evidence>
<dbReference type="PROSITE" id="PS00455">
    <property type="entry name" value="AMP_BINDING"/>
    <property type="match status" value="1"/>
</dbReference>
<dbReference type="PANTHER" id="PTHR43201:SF32">
    <property type="entry name" value="2-SUCCINYLBENZOATE--COA LIGASE, CHLOROPLASTIC_PEROXISOMAL"/>
    <property type="match status" value="1"/>
</dbReference>
<dbReference type="OrthoDB" id="7056261at2"/>
<dbReference type="Proteomes" id="UP000028411">
    <property type="component" value="Unassembled WGS sequence"/>
</dbReference>
<dbReference type="EMBL" id="JFHR01000036">
    <property type="protein sequence ID" value="KEQ52725.1"/>
    <property type="molecule type" value="Genomic_DNA"/>
</dbReference>
<evidence type="ECO:0000313" key="3">
    <source>
        <dbReference type="EMBL" id="KEQ52725.1"/>
    </source>
</evidence>
<dbReference type="Pfam" id="PF13193">
    <property type="entry name" value="AMP-binding_C"/>
    <property type="match status" value="1"/>
</dbReference>
<dbReference type="RefSeq" id="WP_051749797.1">
    <property type="nucleotide sequence ID" value="NZ_JFHR01000036.1"/>
</dbReference>
<dbReference type="GO" id="GO:0006631">
    <property type="term" value="P:fatty acid metabolic process"/>
    <property type="evidence" value="ECO:0007669"/>
    <property type="project" value="TreeGrafter"/>
</dbReference>
<proteinExistence type="predicted"/>
<dbReference type="eggNOG" id="COG0318">
    <property type="taxonomic scope" value="Bacteria"/>
</dbReference>
<accession>A0A081RC02</accession>
<gene>
    <name evidence="3" type="ORF">BV95_02998</name>
</gene>
<dbReference type="Pfam" id="PF00501">
    <property type="entry name" value="AMP-binding"/>
    <property type="match status" value="1"/>
</dbReference>
<evidence type="ECO:0000259" key="1">
    <source>
        <dbReference type="Pfam" id="PF00501"/>
    </source>
</evidence>
<reference evidence="3 4" key="1">
    <citation type="submission" date="2014-02" db="EMBL/GenBank/DDBJ databases">
        <title>Whole genome sequence of Sphingobium chlorophenolicum NBRC 16172.</title>
        <authorList>
            <person name="Gan H.M."/>
            <person name="Gan H.Y."/>
            <person name="Chew T.H."/>
            <person name="Savka M.A."/>
        </authorList>
    </citation>
    <scope>NUCLEOTIDE SEQUENCE [LARGE SCALE GENOMIC DNA]</scope>
    <source>
        <strain evidence="3 4">NBRC 16172</strain>
    </source>
</reference>